<organism evidence="6 7">
    <name type="scientific">Gigaspora rosea</name>
    <dbReference type="NCBI Taxonomy" id="44941"/>
    <lineage>
        <taxon>Eukaryota</taxon>
        <taxon>Fungi</taxon>
        <taxon>Fungi incertae sedis</taxon>
        <taxon>Mucoromycota</taxon>
        <taxon>Glomeromycotina</taxon>
        <taxon>Glomeromycetes</taxon>
        <taxon>Diversisporales</taxon>
        <taxon>Gigasporaceae</taxon>
        <taxon>Gigaspora</taxon>
    </lineage>
</organism>
<dbReference type="SUPFAM" id="SSF48264">
    <property type="entry name" value="Cytochrome P450"/>
    <property type="match status" value="1"/>
</dbReference>
<keyword evidence="4" id="KW-0408">Iron</keyword>
<accession>A0A397VEY9</accession>
<reference evidence="6 7" key="1">
    <citation type="submission" date="2018-06" db="EMBL/GenBank/DDBJ databases">
        <title>Comparative genomics reveals the genomic features of Rhizophagus irregularis, R. cerebriforme, R. diaphanum and Gigaspora rosea, and their symbiotic lifestyle signature.</title>
        <authorList>
            <person name="Morin E."/>
            <person name="San Clemente H."/>
            <person name="Chen E.C.H."/>
            <person name="De La Providencia I."/>
            <person name="Hainaut M."/>
            <person name="Kuo A."/>
            <person name="Kohler A."/>
            <person name="Murat C."/>
            <person name="Tang N."/>
            <person name="Roy S."/>
            <person name="Loubradou J."/>
            <person name="Henrissat B."/>
            <person name="Grigoriev I.V."/>
            <person name="Corradi N."/>
            <person name="Roux C."/>
            <person name="Martin F.M."/>
        </authorList>
    </citation>
    <scope>NUCLEOTIDE SEQUENCE [LARGE SCALE GENOMIC DNA]</scope>
    <source>
        <strain evidence="6 7">DAOM 194757</strain>
    </source>
</reference>
<dbReference type="AlphaFoldDB" id="A0A397VEY9"/>
<dbReference type="GO" id="GO:0004497">
    <property type="term" value="F:monooxygenase activity"/>
    <property type="evidence" value="ECO:0007669"/>
    <property type="project" value="UniProtKB-KW"/>
</dbReference>
<comment type="cofactor">
    <cofactor evidence="1">
        <name>heme</name>
        <dbReference type="ChEBI" id="CHEBI:30413"/>
    </cofactor>
</comment>
<evidence type="ECO:0000256" key="1">
    <source>
        <dbReference type="ARBA" id="ARBA00001971"/>
    </source>
</evidence>
<gene>
    <name evidence="6" type="ORF">C2G38_2179409</name>
</gene>
<dbReference type="EMBL" id="QKWP01000419">
    <property type="protein sequence ID" value="RIB20401.1"/>
    <property type="molecule type" value="Genomic_DNA"/>
</dbReference>
<dbReference type="Gene3D" id="1.10.630.10">
    <property type="entry name" value="Cytochrome P450"/>
    <property type="match status" value="1"/>
</dbReference>
<evidence type="ECO:0000256" key="5">
    <source>
        <dbReference type="ARBA" id="ARBA00023033"/>
    </source>
</evidence>
<proteinExistence type="predicted"/>
<dbReference type="InterPro" id="IPR036396">
    <property type="entry name" value="Cyt_P450_sf"/>
</dbReference>
<keyword evidence="2" id="KW-0479">Metal-binding</keyword>
<dbReference type="PANTHER" id="PTHR24303">
    <property type="entry name" value="HEME-BINDING MONOOXYGENASE FAMILY"/>
    <property type="match status" value="1"/>
</dbReference>
<dbReference type="InterPro" id="IPR001128">
    <property type="entry name" value="Cyt_P450"/>
</dbReference>
<dbReference type="Pfam" id="PF00067">
    <property type="entry name" value="p450"/>
    <property type="match status" value="1"/>
</dbReference>
<dbReference type="Proteomes" id="UP000266673">
    <property type="component" value="Unassembled WGS sequence"/>
</dbReference>
<evidence type="ECO:0000256" key="4">
    <source>
        <dbReference type="ARBA" id="ARBA00023004"/>
    </source>
</evidence>
<keyword evidence="5" id="KW-0503">Monooxygenase</keyword>
<dbReference type="GO" id="GO:0016705">
    <property type="term" value="F:oxidoreductase activity, acting on paired donors, with incorporation or reduction of molecular oxygen"/>
    <property type="evidence" value="ECO:0007669"/>
    <property type="project" value="InterPro"/>
</dbReference>
<evidence type="ECO:0000256" key="3">
    <source>
        <dbReference type="ARBA" id="ARBA00023002"/>
    </source>
</evidence>
<dbReference type="STRING" id="44941.A0A397VEY9"/>
<dbReference type="PANTHER" id="PTHR24303:SF31">
    <property type="entry name" value="CYTOCHROME P450 307A1-RELATED"/>
    <property type="match status" value="1"/>
</dbReference>
<evidence type="ECO:0000313" key="7">
    <source>
        <dbReference type="Proteomes" id="UP000266673"/>
    </source>
</evidence>
<keyword evidence="3" id="KW-0560">Oxidoreductase</keyword>
<keyword evidence="7" id="KW-1185">Reference proteome</keyword>
<dbReference type="GO" id="GO:0005506">
    <property type="term" value="F:iron ion binding"/>
    <property type="evidence" value="ECO:0007669"/>
    <property type="project" value="InterPro"/>
</dbReference>
<comment type="caution">
    <text evidence="6">The sequence shown here is derived from an EMBL/GenBank/DDBJ whole genome shotgun (WGS) entry which is preliminary data.</text>
</comment>
<sequence length="240" mass="27436">MSASGVELVTLPNPIFAILGVLNESIKNLIKLKIPHGLKKLPSPAGGKFYFGHYWQVGYKPYKKIYRMGKNIYSIQMGQQCWIILMGYEVISNLLKETCRKIRLVTELLSSSKNKPFISGPYNERYKMILPISKKLIEDVKNDREISLVLLKVYFTKEDEGILDELDIDTVASTLTWIAAALANNPQVQYKAHQELDQIIRHSHLSNVSDELNMTYICAIIKKSQRYCGPVYVGVPYYIE</sequence>
<name>A0A397VEY9_9GLOM</name>
<dbReference type="GO" id="GO:0020037">
    <property type="term" value="F:heme binding"/>
    <property type="evidence" value="ECO:0007669"/>
    <property type="project" value="InterPro"/>
</dbReference>
<protein>
    <submittedName>
        <fullName evidence="6">Cytochrome P450</fullName>
    </submittedName>
</protein>
<dbReference type="OrthoDB" id="1055148at2759"/>
<evidence type="ECO:0000256" key="2">
    <source>
        <dbReference type="ARBA" id="ARBA00022723"/>
    </source>
</evidence>
<evidence type="ECO:0000313" key="6">
    <source>
        <dbReference type="EMBL" id="RIB20401.1"/>
    </source>
</evidence>